<dbReference type="EMBL" id="VMNW02000027">
    <property type="protein sequence ID" value="KAA9159839.1"/>
    <property type="molecule type" value="Genomic_DNA"/>
</dbReference>
<keyword evidence="5" id="KW-1185">Reference proteome</keyword>
<dbReference type="SUPFAM" id="SSF46785">
    <property type="entry name" value="Winged helix' DNA-binding domain"/>
    <property type="match status" value="1"/>
</dbReference>
<gene>
    <name evidence="4" type="ORF">FPZ12_019470</name>
</gene>
<proteinExistence type="predicted"/>
<dbReference type="AlphaFoldDB" id="A0A5N0V1N4"/>
<comment type="caution">
    <text evidence="4">The sequence shown here is derived from an EMBL/GenBank/DDBJ whole genome shotgun (WGS) entry which is preliminary data.</text>
</comment>
<evidence type="ECO:0000256" key="3">
    <source>
        <dbReference type="ARBA" id="ARBA00023163"/>
    </source>
</evidence>
<evidence type="ECO:0000313" key="4">
    <source>
        <dbReference type="EMBL" id="KAA9159839.1"/>
    </source>
</evidence>
<keyword evidence="1" id="KW-0805">Transcription regulation</keyword>
<reference evidence="4" key="1">
    <citation type="submission" date="2019-09" db="EMBL/GenBank/DDBJ databases">
        <authorList>
            <person name="Teo W.F.A."/>
            <person name="Duangmal K."/>
        </authorList>
    </citation>
    <scope>NUCLEOTIDE SEQUENCE [LARGE SCALE GENOMIC DNA]</scope>
    <source>
        <strain evidence="4">K81G1</strain>
    </source>
</reference>
<evidence type="ECO:0000313" key="5">
    <source>
        <dbReference type="Proteomes" id="UP000319769"/>
    </source>
</evidence>
<dbReference type="InterPro" id="IPR036388">
    <property type="entry name" value="WH-like_DNA-bd_sf"/>
</dbReference>
<evidence type="ECO:0008006" key="6">
    <source>
        <dbReference type="Google" id="ProtNLM"/>
    </source>
</evidence>
<keyword evidence="2" id="KW-0238">DNA-binding</keyword>
<name>A0A5N0V1N4_9PSEU</name>
<evidence type="ECO:0000256" key="2">
    <source>
        <dbReference type="ARBA" id="ARBA00023125"/>
    </source>
</evidence>
<sequence>MARPADEAGSAVEDSLIEDFGVHIGRAMGWPPMAGRAGAVLMLSEAPMTLAELQEALGASKGSVSETTRLLMVNGTVERYKPAGSRQFVFRWRDDAWIGCLRHQLDATTQLLTLAENGYARADRLPGTQRKRLRQMRAYYRFMVRELEGLLAEYTRQWEADGPGRS</sequence>
<accession>A0A5N0V1N4</accession>
<protein>
    <recommendedName>
        <fullName evidence="6">MarR family transcriptional regulator</fullName>
    </recommendedName>
</protein>
<organism evidence="4 5">
    <name type="scientific">Amycolatopsis acidicola</name>
    <dbReference type="NCBI Taxonomy" id="2596893"/>
    <lineage>
        <taxon>Bacteria</taxon>
        <taxon>Bacillati</taxon>
        <taxon>Actinomycetota</taxon>
        <taxon>Actinomycetes</taxon>
        <taxon>Pseudonocardiales</taxon>
        <taxon>Pseudonocardiaceae</taxon>
        <taxon>Amycolatopsis</taxon>
    </lineage>
</organism>
<evidence type="ECO:0000256" key="1">
    <source>
        <dbReference type="ARBA" id="ARBA00023015"/>
    </source>
</evidence>
<dbReference type="Gene3D" id="1.10.287.160">
    <property type="entry name" value="HR1 repeat"/>
    <property type="match status" value="1"/>
</dbReference>
<dbReference type="PANTHER" id="PTHR38465:SF2">
    <property type="entry name" value="HTH-TYPE TRANSCRIPTIONAL REGULATOR MMPR5"/>
    <property type="match status" value="1"/>
</dbReference>
<dbReference type="OrthoDB" id="67158at2"/>
<dbReference type="PANTHER" id="PTHR38465">
    <property type="entry name" value="HTH-TYPE TRANSCRIPTIONAL REGULATOR MJ1563-RELATED"/>
    <property type="match status" value="1"/>
</dbReference>
<keyword evidence="3" id="KW-0804">Transcription</keyword>
<dbReference type="Proteomes" id="UP000319769">
    <property type="component" value="Unassembled WGS sequence"/>
</dbReference>
<dbReference type="GO" id="GO:0003677">
    <property type="term" value="F:DNA binding"/>
    <property type="evidence" value="ECO:0007669"/>
    <property type="project" value="UniProtKB-KW"/>
</dbReference>
<dbReference type="InterPro" id="IPR052362">
    <property type="entry name" value="HTH-GbsR_regulator"/>
</dbReference>
<dbReference type="InterPro" id="IPR036390">
    <property type="entry name" value="WH_DNA-bd_sf"/>
</dbReference>
<dbReference type="Gene3D" id="1.10.10.10">
    <property type="entry name" value="Winged helix-like DNA-binding domain superfamily/Winged helix DNA-binding domain"/>
    <property type="match status" value="1"/>
</dbReference>